<organism evidence="1 2">
    <name type="scientific">Schistosoma japonicum</name>
    <name type="common">Blood fluke</name>
    <dbReference type="NCBI Taxonomy" id="6182"/>
    <lineage>
        <taxon>Eukaryota</taxon>
        <taxon>Metazoa</taxon>
        <taxon>Spiralia</taxon>
        <taxon>Lophotrochozoa</taxon>
        <taxon>Platyhelminthes</taxon>
        <taxon>Trematoda</taxon>
        <taxon>Digenea</taxon>
        <taxon>Strigeidida</taxon>
        <taxon>Schistosomatoidea</taxon>
        <taxon>Schistosomatidae</taxon>
        <taxon>Schistosoma</taxon>
    </lineage>
</organism>
<dbReference type="AlphaFoldDB" id="A0A4Z2CTA0"/>
<comment type="caution">
    <text evidence="1">The sequence shown here is derived from an EMBL/GenBank/DDBJ whole genome shotgun (WGS) entry which is preliminary data.</text>
</comment>
<accession>A0A4Z2CTA0</accession>
<name>A0A4Z2CTA0_SCHJA</name>
<keyword evidence="2" id="KW-1185">Reference proteome</keyword>
<dbReference type="EMBL" id="SKCS01000427">
    <property type="protein sequence ID" value="TNN07541.1"/>
    <property type="molecule type" value="Genomic_DNA"/>
</dbReference>
<sequence>MLPIPNGFTTNLDSSYSVLFIWIPYEIEQSNLTEYHKINAKVFFYSVTLHSKEDDCINEKQLVNQNEIERKLTNEAIIFTKSLTQQLTRLSGLNRSIVQNKDSNNRDVTHSQSKMIRSKTYTSGLNPLKRTICTNSVLPTTNPILRRSNENKYEAERNKLLEDNQKQQNGAKQVTSNKTVKFGPVEELGKKVGMKTLSSLSHPKTLQTSPLSTREASATTPISISATITTNTNTTTTTDTSVIAMVPPENITDILKDQNNEELFFELKEECDSQERKETLLIKSTSCPNQLAQHTLNNPTRPTSLFEKYSDYQYYYNYNSDQKYEQIPLSATVLASYTRSW</sequence>
<evidence type="ECO:0000313" key="2">
    <source>
        <dbReference type="Proteomes" id="UP000311919"/>
    </source>
</evidence>
<evidence type="ECO:0000313" key="1">
    <source>
        <dbReference type="EMBL" id="TNN07541.1"/>
    </source>
</evidence>
<protein>
    <submittedName>
        <fullName evidence="1">Uncharacterized protein</fullName>
    </submittedName>
</protein>
<dbReference type="Proteomes" id="UP000311919">
    <property type="component" value="Unassembled WGS sequence"/>
</dbReference>
<gene>
    <name evidence="1" type="ORF">EWB00_007654</name>
</gene>
<proteinExistence type="predicted"/>
<reference evidence="1 2" key="1">
    <citation type="submission" date="2019-03" db="EMBL/GenBank/DDBJ databases">
        <title>An improved genome assembly of the fluke Schistosoma japonicum.</title>
        <authorList>
            <person name="Hu W."/>
            <person name="Luo F."/>
            <person name="Yin M."/>
            <person name="Mo X."/>
            <person name="Sun C."/>
            <person name="Wu Q."/>
            <person name="Zhu B."/>
            <person name="Xiang M."/>
            <person name="Wang J."/>
            <person name="Wang Y."/>
            <person name="Zhang T."/>
            <person name="Xu B."/>
            <person name="Zheng H."/>
            <person name="Feng Z."/>
        </authorList>
    </citation>
    <scope>NUCLEOTIDE SEQUENCE [LARGE SCALE GENOMIC DNA]</scope>
    <source>
        <strain evidence="1">HuSjv2</strain>
        <tissue evidence="1">Worms</tissue>
    </source>
</reference>
<dbReference type="OrthoDB" id="6264970at2759"/>